<comment type="similarity">
    <text evidence="4 11">Belongs to the dihydroorotate dehydrogenase family. Type 2 subfamily.</text>
</comment>
<dbReference type="PANTHER" id="PTHR48109:SF4">
    <property type="entry name" value="DIHYDROOROTATE DEHYDROGENASE (QUINONE), MITOCHONDRIAL"/>
    <property type="match status" value="1"/>
</dbReference>
<dbReference type="PIRSF" id="PIRSF000164">
    <property type="entry name" value="DHO_oxidase"/>
    <property type="match status" value="1"/>
</dbReference>
<feature type="binding site" evidence="11">
    <location>
        <begin position="245"/>
        <end position="246"/>
    </location>
    <ligand>
        <name>substrate</name>
    </ligand>
</feature>
<keyword evidence="14" id="KW-1185">Reference proteome</keyword>
<dbReference type="InterPro" id="IPR005719">
    <property type="entry name" value="Dihydroorotate_DH_2"/>
</dbReference>
<feature type="binding site" evidence="11">
    <location>
        <position position="85"/>
    </location>
    <ligand>
        <name>FMN</name>
        <dbReference type="ChEBI" id="CHEBI:58210"/>
    </ligand>
</feature>
<evidence type="ECO:0000256" key="10">
    <source>
        <dbReference type="ARBA" id="ARBA00048639"/>
    </source>
</evidence>
<dbReference type="PROSITE" id="PS00911">
    <property type="entry name" value="DHODEHASE_1"/>
    <property type="match status" value="1"/>
</dbReference>
<dbReference type="RefSeq" id="WP_191021937.1">
    <property type="nucleotide sequence ID" value="NZ_JABBXD010000001.1"/>
</dbReference>
<dbReference type="PROSITE" id="PS00912">
    <property type="entry name" value="DHODEHASE_2"/>
    <property type="match status" value="1"/>
</dbReference>
<dbReference type="InterPro" id="IPR050074">
    <property type="entry name" value="DHO_dehydrogenase"/>
</dbReference>
<evidence type="ECO:0000256" key="8">
    <source>
        <dbReference type="ARBA" id="ARBA00023002"/>
    </source>
</evidence>
<feature type="binding site" evidence="11">
    <location>
        <position position="171"/>
    </location>
    <ligand>
        <name>substrate</name>
    </ligand>
</feature>
<comment type="cofactor">
    <cofactor evidence="11">
        <name>FMN</name>
        <dbReference type="ChEBI" id="CHEBI:58210"/>
    </cofactor>
    <text evidence="11">Binds 1 FMN per subunit.</text>
</comment>
<evidence type="ECO:0000256" key="5">
    <source>
        <dbReference type="ARBA" id="ARBA00022630"/>
    </source>
</evidence>
<dbReference type="NCBIfam" id="NF003645">
    <property type="entry name" value="PRK05286.1-2"/>
    <property type="match status" value="1"/>
</dbReference>
<evidence type="ECO:0000313" key="13">
    <source>
        <dbReference type="EMBL" id="MBD3584481.1"/>
    </source>
</evidence>
<feature type="binding site" evidence="11">
    <location>
        <position position="216"/>
    </location>
    <ligand>
        <name>FMN</name>
        <dbReference type="ChEBI" id="CHEBI:58210"/>
    </ligand>
</feature>
<feature type="binding site" evidence="11">
    <location>
        <position position="244"/>
    </location>
    <ligand>
        <name>FMN</name>
        <dbReference type="ChEBI" id="CHEBI:58210"/>
    </ligand>
</feature>
<dbReference type="GO" id="GO:0106430">
    <property type="term" value="F:dihydroorotate dehydrogenase (quinone) activity"/>
    <property type="evidence" value="ECO:0007669"/>
    <property type="project" value="UniProtKB-EC"/>
</dbReference>
<name>A0ABR8LHA6_9ALTE</name>
<keyword evidence="8 11" id="KW-0560">Oxidoreductase</keyword>
<dbReference type="InterPro" id="IPR001295">
    <property type="entry name" value="Dihydroorotate_DH_CS"/>
</dbReference>
<comment type="subunit">
    <text evidence="11">Monomer.</text>
</comment>
<evidence type="ECO:0000256" key="2">
    <source>
        <dbReference type="ARBA" id="ARBA00004370"/>
    </source>
</evidence>
<comment type="catalytic activity">
    <reaction evidence="10 11">
        <text>(S)-dihydroorotate + a quinone = orotate + a quinol</text>
        <dbReference type="Rhea" id="RHEA:30187"/>
        <dbReference type="ChEBI" id="CHEBI:24646"/>
        <dbReference type="ChEBI" id="CHEBI:30839"/>
        <dbReference type="ChEBI" id="CHEBI:30864"/>
        <dbReference type="ChEBI" id="CHEBI:132124"/>
        <dbReference type="EC" id="1.3.5.2"/>
    </reaction>
</comment>
<evidence type="ECO:0000256" key="11">
    <source>
        <dbReference type="HAMAP-Rule" id="MF_00225"/>
    </source>
</evidence>
<proteinExistence type="inferred from homology"/>
<feature type="binding site" evidence="11">
    <location>
        <begin position="317"/>
        <end position="318"/>
    </location>
    <ligand>
        <name>FMN</name>
        <dbReference type="ChEBI" id="CHEBI:58210"/>
    </ligand>
</feature>
<comment type="function">
    <text evidence="1 11">Catalyzes the conversion of dihydroorotate to orotate with quinone as electron acceptor.</text>
</comment>
<evidence type="ECO:0000256" key="3">
    <source>
        <dbReference type="ARBA" id="ARBA00005161"/>
    </source>
</evidence>
<organism evidence="13 14">
    <name type="scientific">Salinimonas profundi</name>
    <dbReference type="NCBI Taxonomy" id="2729140"/>
    <lineage>
        <taxon>Bacteria</taxon>
        <taxon>Pseudomonadati</taxon>
        <taxon>Pseudomonadota</taxon>
        <taxon>Gammaproteobacteria</taxon>
        <taxon>Alteromonadales</taxon>
        <taxon>Alteromonadaceae</taxon>
        <taxon>Alteromonas/Salinimonas group</taxon>
        <taxon>Salinimonas</taxon>
    </lineage>
</organism>
<dbReference type="PANTHER" id="PTHR48109">
    <property type="entry name" value="DIHYDROOROTATE DEHYDROGENASE (QUINONE), MITOCHONDRIAL-RELATED"/>
    <property type="match status" value="1"/>
</dbReference>
<feature type="active site" description="Nucleophile" evidence="11">
    <location>
        <position position="174"/>
    </location>
</feature>
<dbReference type="InterPro" id="IPR013785">
    <property type="entry name" value="Aldolase_TIM"/>
</dbReference>
<dbReference type="Pfam" id="PF01180">
    <property type="entry name" value="DHO_dh"/>
    <property type="match status" value="1"/>
</dbReference>
<dbReference type="Gene3D" id="3.20.20.70">
    <property type="entry name" value="Aldolase class I"/>
    <property type="match status" value="1"/>
</dbReference>
<keyword evidence="7 11" id="KW-0665">Pyrimidine biosynthesis</keyword>
<feature type="binding site" evidence="11">
    <location>
        <begin position="110"/>
        <end position="114"/>
    </location>
    <ligand>
        <name>substrate</name>
    </ligand>
</feature>
<reference evidence="13 14" key="1">
    <citation type="submission" date="2020-04" db="EMBL/GenBank/DDBJ databases">
        <title>Salinimonas sp. HHU 13199.</title>
        <authorList>
            <person name="Cui X."/>
            <person name="Zhang D."/>
        </authorList>
    </citation>
    <scope>NUCLEOTIDE SEQUENCE [LARGE SCALE GENOMIC DNA]</scope>
    <source>
        <strain evidence="13 14">HHU 13199</strain>
    </source>
</reference>
<dbReference type="CDD" id="cd04738">
    <property type="entry name" value="DHOD_2_like"/>
    <property type="match status" value="1"/>
</dbReference>
<feature type="binding site" evidence="11">
    <location>
        <position position="171"/>
    </location>
    <ligand>
        <name>FMN</name>
        <dbReference type="ChEBI" id="CHEBI:58210"/>
    </ligand>
</feature>
<dbReference type="NCBIfam" id="TIGR01036">
    <property type="entry name" value="pyrD_sub2"/>
    <property type="match status" value="1"/>
</dbReference>
<keyword evidence="11" id="KW-1003">Cell membrane</keyword>
<keyword evidence="9 11" id="KW-0472">Membrane</keyword>
<sequence length="335" mass="36181">MLTIAQNLLLKCDPEKSHDFALKWLKRTQHTPAKLLYSQPVLEKPVTVAGVTFPNPIGLAAGLDKNGDCIDAFAAMGFGFIEIGTVTPRPQPGNPKPRLFRIEEKQAIINRMGFNNKGVDYLVENVKKAKFKGVIGINIGKNKDTEEANALEDYLICLNKVYPYASYITVNISSPNTPGLRNLQYGDALDALLKGLKDAQKKLTETHGRYVPLFIKIAPDLSDEQIDSIAASLLNAKMDGVIATNTTLSRDAVEGLKHADEAGGLSGAVLTQQAERVTQRLAEALGREIPIIGVGGIDSAKAAQDRLNAGASLVQVYTAFIYQGPSLIKSIARAI</sequence>
<feature type="binding site" evidence="11">
    <location>
        <position position="138"/>
    </location>
    <ligand>
        <name>FMN</name>
        <dbReference type="ChEBI" id="CHEBI:58210"/>
    </ligand>
</feature>
<dbReference type="EC" id="1.3.5.2" evidence="11"/>
<evidence type="ECO:0000259" key="12">
    <source>
        <dbReference type="Pfam" id="PF01180"/>
    </source>
</evidence>
<feature type="binding site" evidence="11">
    <location>
        <position position="176"/>
    </location>
    <ligand>
        <name>substrate</name>
    </ligand>
</feature>
<comment type="caution">
    <text evidence="13">The sequence shown here is derived from an EMBL/GenBank/DDBJ whole genome shotgun (WGS) entry which is preliminary data.</text>
</comment>
<evidence type="ECO:0000256" key="7">
    <source>
        <dbReference type="ARBA" id="ARBA00022975"/>
    </source>
</evidence>
<dbReference type="NCBIfam" id="NF003644">
    <property type="entry name" value="PRK05286.1-1"/>
    <property type="match status" value="1"/>
</dbReference>
<accession>A0ABR8LHA6</accession>
<feature type="binding site" evidence="11">
    <location>
        <position position="296"/>
    </location>
    <ligand>
        <name>FMN</name>
        <dbReference type="ChEBI" id="CHEBI:58210"/>
    </ligand>
</feature>
<protein>
    <recommendedName>
        <fullName evidence="11">Dihydroorotate dehydrogenase (quinone)</fullName>
        <ecNumber evidence="11">1.3.5.2</ecNumber>
    </recommendedName>
    <alternativeName>
        <fullName evidence="11">DHOdehase</fullName>
        <shortName evidence="11">DHOD</shortName>
        <shortName evidence="11">DHODase</shortName>
    </alternativeName>
    <alternativeName>
        <fullName evidence="11">Dihydroorotate oxidase</fullName>
    </alternativeName>
</protein>
<dbReference type="NCBIfam" id="NF003652">
    <property type="entry name" value="PRK05286.2-5"/>
    <property type="match status" value="1"/>
</dbReference>
<dbReference type="InterPro" id="IPR005720">
    <property type="entry name" value="Dihydroorotate_DH_cat"/>
</dbReference>
<feature type="domain" description="Dihydroorotate dehydrogenase catalytic" evidence="12">
    <location>
        <begin position="46"/>
        <end position="334"/>
    </location>
</feature>
<keyword evidence="5 11" id="KW-0285">Flavoprotein</keyword>
<comment type="pathway">
    <text evidence="3 11">Pyrimidine metabolism; UMP biosynthesis via de novo pathway; orotate from (S)-dihydroorotate (quinone route): step 1/1.</text>
</comment>
<feature type="binding site" evidence="11">
    <location>
        <begin position="61"/>
        <end position="65"/>
    </location>
    <ligand>
        <name>FMN</name>
        <dbReference type="ChEBI" id="CHEBI:58210"/>
    </ligand>
</feature>
<comment type="subcellular location">
    <subcellularLocation>
        <location evidence="11">Cell membrane</location>
        <topology evidence="11">Peripheral membrane protein</topology>
    </subcellularLocation>
    <subcellularLocation>
        <location evidence="2">Membrane</location>
    </subcellularLocation>
</comment>
<gene>
    <name evidence="11 13" type="primary">pyrD</name>
    <name evidence="13" type="ORF">HHX48_01890</name>
</gene>
<feature type="binding site" evidence="11">
    <location>
        <position position="267"/>
    </location>
    <ligand>
        <name>FMN</name>
        <dbReference type="ChEBI" id="CHEBI:58210"/>
    </ligand>
</feature>
<dbReference type="Proteomes" id="UP000624419">
    <property type="component" value="Unassembled WGS sequence"/>
</dbReference>
<feature type="binding site" evidence="11">
    <location>
        <position position="65"/>
    </location>
    <ligand>
        <name>substrate</name>
    </ligand>
</feature>
<evidence type="ECO:0000256" key="4">
    <source>
        <dbReference type="ARBA" id="ARBA00005359"/>
    </source>
</evidence>
<evidence type="ECO:0000313" key="14">
    <source>
        <dbReference type="Proteomes" id="UP000624419"/>
    </source>
</evidence>
<dbReference type="HAMAP" id="MF_00225">
    <property type="entry name" value="DHO_dh_type2"/>
    <property type="match status" value="1"/>
</dbReference>
<evidence type="ECO:0000256" key="9">
    <source>
        <dbReference type="ARBA" id="ARBA00023136"/>
    </source>
</evidence>
<keyword evidence="6 11" id="KW-0288">FMN</keyword>
<evidence type="ECO:0000256" key="1">
    <source>
        <dbReference type="ARBA" id="ARBA00003125"/>
    </source>
</evidence>
<evidence type="ECO:0000256" key="6">
    <source>
        <dbReference type="ARBA" id="ARBA00022643"/>
    </source>
</evidence>
<dbReference type="NCBIfam" id="NF003646">
    <property type="entry name" value="PRK05286.1-4"/>
    <property type="match status" value="1"/>
</dbReference>
<dbReference type="EMBL" id="JABBXD010000001">
    <property type="protein sequence ID" value="MBD3584481.1"/>
    <property type="molecule type" value="Genomic_DNA"/>
</dbReference>
<dbReference type="SUPFAM" id="SSF51395">
    <property type="entry name" value="FMN-linked oxidoreductases"/>
    <property type="match status" value="1"/>
</dbReference>
<dbReference type="InterPro" id="IPR012135">
    <property type="entry name" value="Dihydroorotate_DH_1_2"/>
</dbReference>